<evidence type="ECO:0008006" key="4">
    <source>
        <dbReference type="Google" id="ProtNLM"/>
    </source>
</evidence>
<organism evidence="2 3">
    <name type="scientific">Coniochaeta hoffmannii</name>
    <dbReference type="NCBI Taxonomy" id="91930"/>
    <lineage>
        <taxon>Eukaryota</taxon>
        <taxon>Fungi</taxon>
        <taxon>Dikarya</taxon>
        <taxon>Ascomycota</taxon>
        <taxon>Pezizomycotina</taxon>
        <taxon>Sordariomycetes</taxon>
        <taxon>Sordariomycetidae</taxon>
        <taxon>Coniochaetales</taxon>
        <taxon>Coniochaetaceae</taxon>
        <taxon>Coniochaeta</taxon>
    </lineage>
</organism>
<dbReference type="AlphaFoldDB" id="A0AA38VZ68"/>
<protein>
    <recommendedName>
        <fullName evidence="4">ATP synthase complex subunit H</fullName>
    </recommendedName>
</protein>
<keyword evidence="3" id="KW-1185">Reference proteome</keyword>
<feature type="compositionally biased region" description="Low complexity" evidence="1">
    <location>
        <begin position="97"/>
        <end position="112"/>
    </location>
</feature>
<sequence>MLAPISRVMGARAASRVAQIQMRTFIAPTLARRADFVQDLYLRELKAYKAPPVKESDAAGHVQTFSLPKAPKSPEEADLASSLKEYESMAVEVEGQDAAAQAPGAAAPVLEDWLVDEEEDEHASHPVAGATH</sequence>
<dbReference type="GO" id="GO:0046933">
    <property type="term" value="F:proton-transporting ATP synthase activity, rotational mechanism"/>
    <property type="evidence" value="ECO:0007669"/>
    <property type="project" value="TreeGrafter"/>
</dbReference>
<feature type="region of interest" description="Disordered" evidence="1">
    <location>
        <begin position="97"/>
        <end position="132"/>
    </location>
</feature>
<gene>
    <name evidence="2" type="ORF">NKR19_g2345</name>
</gene>
<dbReference type="Pfam" id="PF10775">
    <property type="entry name" value="ATP_sub_h"/>
    <property type="match status" value="1"/>
</dbReference>
<dbReference type="PANTHER" id="PTHR28207:SF1">
    <property type="entry name" value="ATP SYNTHASE SUBUNIT H, MITOCHONDRIAL"/>
    <property type="match status" value="1"/>
</dbReference>
<name>A0AA38VZ68_9PEZI</name>
<accession>A0AA38VZ68</accession>
<comment type="caution">
    <text evidence="2">The sequence shown here is derived from an EMBL/GenBank/DDBJ whole genome shotgun (WGS) entry which is preliminary data.</text>
</comment>
<reference evidence="2" key="1">
    <citation type="submission" date="2022-07" db="EMBL/GenBank/DDBJ databases">
        <title>Fungi with potential for degradation of polypropylene.</title>
        <authorList>
            <person name="Gostincar C."/>
        </authorList>
    </citation>
    <scope>NUCLEOTIDE SEQUENCE</scope>
    <source>
        <strain evidence="2">EXF-13287</strain>
    </source>
</reference>
<dbReference type="InterPro" id="IPR019711">
    <property type="entry name" value="ATP_synth_F0_suH"/>
</dbReference>
<dbReference type="Proteomes" id="UP001174691">
    <property type="component" value="Unassembled WGS sequence"/>
</dbReference>
<dbReference type="EMBL" id="JANBVN010000023">
    <property type="protein sequence ID" value="KAJ9161345.1"/>
    <property type="molecule type" value="Genomic_DNA"/>
</dbReference>
<evidence type="ECO:0000313" key="2">
    <source>
        <dbReference type="EMBL" id="KAJ9161345.1"/>
    </source>
</evidence>
<dbReference type="PANTHER" id="PTHR28207">
    <property type="entry name" value="ATP SYNTHASE SUBUNIT H, MITOCHONDRIAL"/>
    <property type="match status" value="1"/>
</dbReference>
<proteinExistence type="predicted"/>
<evidence type="ECO:0000313" key="3">
    <source>
        <dbReference type="Proteomes" id="UP001174691"/>
    </source>
</evidence>
<feature type="region of interest" description="Disordered" evidence="1">
    <location>
        <begin position="58"/>
        <end position="80"/>
    </location>
</feature>
<evidence type="ECO:0000256" key="1">
    <source>
        <dbReference type="SAM" id="MobiDB-lite"/>
    </source>
</evidence>